<dbReference type="EMBL" id="CP002355">
    <property type="protein sequence ID" value="ADR33629.1"/>
    <property type="molecule type" value="Genomic_DNA"/>
</dbReference>
<reference evidence="1 2" key="1">
    <citation type="journal article" date="2012" name="Stand. Genomic Sci.">
        <title>Complete genome sequence of the sulfur compounds oxidizing chemolithoautotroph Sulfuricurvum kujiense type strain (YK-1(T)).</title>
        <authorList>
            <person name="Han C."/>
            <person name="Kotsyurbenko O."/>
            <person name="Chertkov O."/>
            <person name="Held B."/>
            <person name="Lapidus A."/>
            <person name="Nolan M."/>
            <person name="Lucas S."/>
            <person name="Hammon N."/>
            <person name="Deshpande S."/>
            <person name="Cheng J.F."/>
            <person name="Tapia R."/>
            <person name="Goodwin L.A."/>
            <person name="Pitluck S."/>
            <person name="Liolios K."/>
            <person name="Pagani I."/>
            <person name="Ivanova N."/>
            <person name="Mavromatis K."/>
            <person name="Mikhailova N."/>
            <person name="Pati A."/>
            <person name="Chen A."/>
            <person name="Palaniappan K."/>
            <person name="Land M."/>
            <person name="Hauser L."/>
            <person name="Chang Y.J."/>
            <person name="Jeffries C.D."/>
            <person name="Brambilla E.M."/>
            <person name="Rohde M."/>
            <person name="Spring S."/>
            <person name="Sikorski J."/>
            <person name="Goker M."/>
            <person name="Woyke T."/>
            <person name="Bristow J."/>
            <person name="Eisen J.A."/>
            <person name="Markowitz V."/>
            <person name="Hugenholtz P."/>
            <person name="Kyrpides N.C."/>
            <person name="Klenk H.P."/>
            <person name="Detter J.C."/>
        </authorList>
    </citation>
    <scope>NUCLEOTIDE SEQUENCE [LARGE SCALE GENOMIC DNA]</scope>
    <source>
        <strain evidence="2">ATCC BAA-921 / DSM 16994 / JCM 11577 / YK-1</strain>
    </source>
</reference>
<dbReference type="HOGENOM" id="CLU_092694_0_0_7"/>
<accession>E4U2P4</accession>
<name>E4U2P4_SULKY</name>
<protein>
    <recommendedName>
        <fullName evidence="3">CobQ/CobB/MinD/ParA nucleotide binding domain-containing protein</fullName>
    </recommendedName>
</protein>
<dbReference type="STRING" id="709032.Sulku_0965"/>
<dbReference type="AlphaFoldDB" id="E4U2P4"/>
<proteinExistence type="predicted"/>
<dbReference type="SUPFAM" id="SSF52540">
    <property type="entry name" value="P-loop containing nucleoside triphosphate hydrolases"/>
    <property type="match status" value="1"/>
</dbReference>
<dbReference type="Gene3D" id="3.40.50.300">
    <property type="entry name" value="P-loop containing nucleotide triphosphate hydrolases"/>
    <property type="match status" value="1"/>
</dbReference>
<dbReference type="OrthoDB" id="5344573at2"/>
<dbReference type="eggNOG" id="COG1192">
    <property type="taxonomic scope" value="Bacteria"/>
</dbReference>
<keyword evidence="2" id="KW-1185">Reference proteome</keyword>
<dbReference type="RefSeq" id="WP_013459826.1">
    <property type="nucleotide sequence ID" value="NC_014762.1"/>
</dbReference>
<evidence type="ECO:0008006" key="3">
    <source>
        <dbReference type="Google" id="ProtNLM"/>
    </source>
</evidence>
<dbReference type="Proteomes" id="UP000008721">
    <property type="component" value="Chromosome"/>
</dbReference>
<dbReference type="InterPro" id="IPR027417">
    <property type="entry name" value="P-loop_NTPase"/>
</dbReference>
<sequence length="271" mass="31229">MKNKNIKIAVVSSKGGVGKSTVSMQLIAPFLYELNNKQPVYFYEFDDENNDCLSYGDSKLTNRKIVEVSSPILHEDITEMFSRDEIACFDIGGNITTTVVLNAFNESGMIHFVDLVVIPLLDGEQDGINAVVIYSILKDMRPDLKFIFVLNRAKNHRYIEYQFDNFFGDVRGIFENNNSVMNCVIDNDHNYLVMLDDDIIKYSRRFGLTIYEIAHQNKDFISLLKLNMANLNQEQEVKLNSFKNYIKKTSDTYYENVLKLGFSKLKSILEQ</sequence>
<dbReference type="KEGG" id="sku:Sulku_0965"/>
<organism evidence="1 2">
    <name type="scientific">Sulfuricurvum kujiense (strain ATCC BAA-921 / DSM 16994 / JCM 11577 / YK-1)</name>
    <dbReference type="NCBI Taxonomy" id="709032"/>
    <lineage>
        <taxon>Bacteria</taxon>
        <taxon>Pseudomonadati</taxon>
        <taxon>Campylobacterota</taxon>
        <taxon>Epsilonproteobacteria</taxon>
        <taxon>Campylobacterales</taxon>
        <taxon>Sulfurimonadaceae</taxon>
        <taxon>Sulfuricurvum</taxon>
    </lineage>
</organism>
<evidence type="ECO:0000313" key="1">
    <source>
        <dbReference type="EMBL" id="ADR33629.1"/>
    </source>
</evidence>
<gene>
    <name evidence="1" type="ordered locus">Sulku_0965</name>
</gene>
<evidence type="ECO:0000313" key="2">
    <source>
        <dbReference type="Proteomes" id="UP000008721"/>
    </source>
</evidence>